<keyword evidence="6 7" id="KW-0472">Membrane</keyword>
<evidence type="ECO:0000256" key="6">
    <source>
        <dbReference type="ARBA" id="ARBA00023136"/>
    </source>
</evidence>
<evidence type="ECO:0000313" key="8">
    <source>
        <dbReference type="EMBL" id="SBV97117.1"/>
    </source>
</evidence>
<keyword evidence="3" id="KW-1003">Cell membrane</keyword>
<dbReference type="PIRSF" id="PIRSF004810">
    <property type="entry name" value="ChrA"/>
    <property type="match status" value="1"/>
</dbReference>
<feature type="transmembrane region" description="Helical" evidence="7">
    <location>
        <begin position="148"/>
        <end position="176"/>
    </location>
</feature>
<protein>
    <submittedName>
        <fullName evidence="8">Putative chromate transport protein</fullName>
    </submittedName>
</protein>
<comment type="subcellular location">
    <subcellularLocation>
        <location evidence="1">Cell membrane</location>
        <topology evidence="1">Multi-pass membrane protein</topology>
    </subcellularLocation>
</comment>
<keyword evidence="5 7" id="KW-1133">Transmembrane helix</keyword>
<feature type="transmembrane region" description="Helical" evidence="7">
    <location>
        <begin position="87"/>
        <end position="107"/>
    </location>
</feature>
<dbReference type="InterPro" id="IPR003370">
    <property type="entry name" value="Chromate_transpt"/>
</dbReference>
<evidence type="ECO:0000256" key="2">
    <source>
        <dbReference type="ARBA" id="ARBA00005262"/>
    </source>
</evidence>
<evidence type="ECO:0000256" key="3">
    <source>
        <dbReference type="ARBA" id="ARBA00022475"/>
    </source>
</evidence>
<name>A0A212JCD9_9BACT</name>
<dbReference type="PANTHER" id="PTHR33567">
    <property type="entry name" value="CHROMATE ION TRANSPORTER (EUROFUNG)"/>
    <property type="match status" value="1"/>
</dbReference>
<dbReference type="EMBL" id="FLUP01000001">
    <property type="protein sequence ID" value="SBV97117.1"/>
    <property type="molecule type" value="Genomic_DNA"/>
</dbReference>
<comment type="similarity">
    <text evidence="2">Belongs to the chromate ion transporter (CHR) (TC 2.A.51) family.</text>
</comment>
<organism evidence="8">
    <name type="scientific">uncultured Desulfovibrio sp</name>
    <dbReference type="NCBI Taxonomy" id="167968"/>
    <lineage>
        <taxon>Bacteria</taxon>
        <taxon>Pseudomonadati</taxon>
        <taxon>Thermodesulfobacteriota</taxon>
        <taxon>Desulfovibrionia</taxon>
        <taxon>Desulfovibrionales</taxon>
        <taxon>Desulfovibrionaceae</taxon>
        <taxon>Desulfovibrio</taxon>
        <taxon>environmental samples</taxon>
    </lineage>
</organism>
<dbReference type="Pfam" id="PF02417">
    <property type="entry name" value="Chromate_transp"/>
    <property type="match status" value="2"/>
</dbReference>
<feature type="transmembrane region" description="Helical" evidence="7">
    <location>
        <begin position="113"/>
        <end position="136"/>
    </location>
</feature>
<dbReference type="NCBIfam" id="TIGR00937">
    <property type="entry name" value="2A51"/>
    <property type="match status" value="1"/>
</dbReference>
<evidence type="ECO:0000256" key="1">
    <source>
        <dbReference type="ARBA" id="ARBA00004651"/>
    </source>
</evidence>
<dbReference type="GO" id="GO:0005886">
    <property type="term" value="C:plasma membrane"/>
    <property type="evidence" value="ECO:0007669"/>
    <property type="project" value="UniProtKB-SubCell"/>
</dbReference>
<dbReference type="RefSeq" id="WP_227118579.1">
    <property type="nucleotide sequence ID" value="NZ_LT598928.1"/>
</dbReference>
<feature type="transmembrane region" description="Helical" evidence="7">
    <location>
        <begin position="323"/>
        <end position="348"/>
    </location>
</feature>
<reference evidence="8" key="1">
    <citation type="submission" date="2016-04" db="EMBL/GenBank/DDBJ databases">
        <authorList>
            <person name="Evans L.H."/>
            <person name="Alamgir A."/>
            <person name="Owens N."/>
            <person name="Weber N.D."/>
            <person name="Virtaneva K."/>
            <person name="Barbian K."/>
            <person name="Babar A."/>
            <person name="Rosenke K."/>
        </authorList>
    </citation>
    <scope>NUCLEOTIDE SEQUENCE</scope>
    <source>
        <strain evidence="8">92-2</strain>
    </source>
</reference>
<dbReference type="GO" id="GO:0015109">
    <property type="term" value="F:chromate transmembrane transporter activity"/>
    <property type="evidence" value="ECO:0007669"/>
    <property type="project" value="InterPro"/>
</dbReference>
<evidence type="ECO:0000256" key="7">
    <source>
        <dbReference type="SAM" id="Phobius"/>
    </source>
</evidence>
<gene>
    <name evidence="8" type="primary">chrA</name>
    <name evidence="8" type="ORF">KM92DES2_10883</name>
</gene>
<dbReference type="AlphaFoldDB" id="A0A212JCD9"/>
<feature type="transmembrane region" description="Helical" evidence="7">
    <location>
        <begin position="387"/>
        <end position="405"/>
    </location>
</feature>
<dbReference type="InterPro" id="IPR014047">
    <property type="entry name" value="Chr_Tranpt_l_chain"/>
</dbReference>
<feature type="transmembrane region" description="Helical" evidence="7">
    <location>
        <begin position="248"/>
        <end position="269"/>
    </location>
</feature>
<feature type="transmembrane region" description="Helical" evidence="7">
    <location>
        <begin position="215"/>
        <end position="236"/>
    </location>
</feature>
<sequence length="429" mass="46180">MSENETRTQVSLREAFLYWFKLGFINFGGPAGQIAMMHKNLVDGRAWISEKVFLRALNFCMLLPGPEAHQLAVYIGWRLNGYWGGTIAGLCFLFPSVILMLFLSWLAAAKGQVPFVAGIFHGIAAAVVAIVIEALIRLSKKSLKHPALYAFAGGSFVLGQFLGVSFPVIVLLAGVAGVILGKLRPDIFCQKKPGTNECLTDAPESFTNLPPLSHLFKVVGIFTVIWMAVILPVFAWRSMGDILSQIPIFFTKATFVTFGGAYAVIAYIVEHAVNLGWLTETEMLLGLGLAETTPGPLIMVTQFVGFIAAWNQPGGLTPMTAGILGGLLTTFTTFLPSFMFIFAGAPYIEAITANKKLNAALMGISAAVVGVILKIGVFFAWNTFFPATGFDAFAVGVALVSLVALVRFKLSMHALVGLSGLVGLIWQML</sequence>
<accession>A0A212JCD9</accession>
<proteinExistence type="inferred from homology"/>
<dbReference type="PANTHER" id="PTHR33567:SF3">
    <property type="entry name" value="CHROMATE ION TRANSPORTER (EUROFUNG)"/>
    <property type="match status" value="1"/>
</dbReference>
<feature type="transmembrane region" description="Helical" evidence="7">
    <location>
        <begin position="360"/>
        <end position="381"/>
    </location>
</feature>
<evidence type="ECO:0000256" key="5">
    <source>
        <dbReference type="ARBA" id="ARBA00022989"/>
    </source>
</evidence>
<keyword evidence="4 7" id="KW-0812">Transmembrane</keyword>
<evidence type="ECO:0000256" key="4">
    <source>
        <dbReference type="ARBA" id="ARBA00022692"/>
    </source>
</evidence>